<protein>
    <submittedName>
        <fullName evidence="2">Conserved hypothetical phage protein</fullName>
    </submittedName>
</protein>
<geneLocation type="plasmid" evidence="3">
    <name>pssyis1 dna</name>
</geneLocation>
<feature type="domain" description="Toxin co-regulated pilus biosynthesis protein Q C-terminal" evidence="1">
    <location>
        <begin position="249"/>
        <end position="336"/>
    </location>
</feature>
<dbReference type="InterPro" id="IPR025264">
    <property type="entry name" value="Cag12"/>
</dbReference>
<sequence>MSFNYLAKISQTPESHNFYWIEKMKTVALTIAGMLLAGCSSPPPPPPVNWSGSAVEINSTMPDWKENNVVIPSPVITGHWAKAIYDFDGEKGHYLPDDYFAVTHANQIVVLSQTSEGYFNAKRWLRTHGAKGVIDYQVKQGCIGCSETDIYFYRMDKPVDIYPLPAKKQPERMLPANKPVKDNQPVMSKPLVVTQPPHIISVKNNVSLAQENKPLVHSQGVIAPPKTTTLLTNKPLTAMKATPNPKPVQTWQIEKGGTLKAGVMAWAIKESCVAPGVKNWTVYWQTPVNYQIDAPLKFSGDFKSALRNVLELYQSAKKPLYAETNSEQCLIRITDKPPGG</sequence>
<proteinExistence type="predicted"/>
<reference evidence="2 3" key="1">
    <citation type="submission" date="2019-03" db="EMBL/GenBank/DDBJ databases">
        <title>The genome sequence of Candidatus Serratia symbiotica strain IS.</title>
        <authorList>
            <person name="Nikoh N."/>
            <person name="Koga R."/>
            <person name="Oshima K."/>
            <person name="Hattori M."/>
            <person name="Fukatsu T."/>
        </authorList>
    </citation>
    <scope>NUCLEOTIDE SEQUENCE [LARGE SCALE GENOMIC DNA]</scope>
    <source>
        <strain evidence="2 3">IS</strain>
        <plasmid evidence="3">pssyis1 dna</plasmid>
    </source>
</reference>
<evidence type="ECO:0000313" key="2">
    <source>
        <dbReference type="EMBL" id="BBI93030.1"/>
    </source>
</evidence>
<dbReference type="AlphaFoldDB" id="A0A455VNB5"/>
<name>A0A455VNB5_9GAMM</name>
<dbReference type="Proteomes" id="UP000324392">
    <property type="component" value="Plasmid pSsyis1"/>
</dbReference>
<evidence type="ECO:0000259" key="1">
    <source>
        <dbReference type="Pfam" id="PF10671"/>
    </source>
</evidence>
<dbReference type="Pfam" id="PF13117">
    <property type="entry name" value="Cag12"/>
    <property type="match status" value="1"/>
</dbReference>
<keyword evidence="2" id="KW-0614">Plasmid</keyword>
<dbReference type="EMBL" id="AP019532">
    <property type="protein sequence ID" value="BBI93030.1"/>
    <property type="molecule type" value="Genomic_DNA"/>
</dbReference>
<dbReference type="RefSeq" id="WP_149590994.1">
    <property type="nucleotide sequence ID" value="NZ_AP019532.1"/>
</dbReference>
<accession>A0A455VNB5</accession>
<dbReference type="Pfam" id="PF10671">
    <property type="entry name" value="TcpQ"/>
    <property type="match status" value="1"/>
</dbReference>
<gene>
    <name evidence="2" type="primary">pilL</name>
    <name evidence="2" type="ORF">SSYIS1_40270</name>
</gene>
<evidence type="ECO:0000313" key="3">
    <source>
        <dbReference type="Proteomes" id="UP000324392"/>
    </source>
</evidence>
<dbReference type="InterPro" id="IPR018927">
    <property type="entry name" value="Pilus_synth_Q_C"/>
</dbReference>
<organism evidence="2 3">
    <name type="scientific">Serratia symbiotica</name>
    <dbReference type="NCBI Taxonomy" id="138074"/>
    <lineage>
        <taxon>Bacteria</taxon>
        <taxon>Pseudomonadati</taxon>
        <taxon>Pseudomonadota</taxon>
        <taxon>Gammaproteobacteria</taxon>
        <taxon>Enterobacterales</taxon>
        <taxon>Yersiniaceae</taxon>
        <taxon>Serratia</taxon>
    </lineage>
</organism>